<evidence type="ECO:0000256" key="3">
    <source>
        <dbReference type="ARBA" id="ARBA00022840"/>
    </source>
</evidence>
<dbReference type="GO" id="GO:0005524">
    <property type="term" value="F:ATP binding"/>
    <property type="evidence" value="ECO:0007669"/>
    <property type="project" value="UniProtKB-KW"/>
</dbReference>
<dbReference type="InterPro" id="IPR032781">
    <property type="entry name" value="ABC_tran_Xtn"/>
</dbReference>
<dbReference type="SUPFAM" id="SSF52540">
    <property type="entry name" value="P-loop containing nucleoside triphosphate hydrolases"/>
    <property type="match status" value="2"/>
</dbReference>
<dbReference type="EMBL" id="JAEKNN010000030">
    <property type="protein sequence ID" value="MBJ7609171.1"/>
    <property type="molecule type" value="Genomic_DNA"/>
</dbReference>
<dbReference type="InterPro" id="IPR003593">
    <property type="entry name" value="AAA+_ATPase"/>
</dbReference>
<evidence type="ECO:0000256" key="2">
    <source>
        <dbReference type="ARBA" id="ARBA00022741"/>
    </source>
</evidence>
<dbReference type="PANTHER" id="PTHR19211:SF14">
    <property type="entry name" value="ATP-BINDING CASSETTE SUB-FAMILY F MEMBER 1"/>
    <property type="match status" value="1"/>
</dbReference>
<comment type="caution">
    <text evidence="5">The sequence shown here is derived from an EMBL/GenBank/DDBJ whole genome shotgun (WGS) entry which is preliminary data.</text>
</comment>
<dbReference type="SMART" id="SM00382">
    <property type="entry name" value="AAA"/>
    <property type="match status" value="2"/>
</dbReference>
<dbReference type="PROSITE" id="PS50893">
    <property type="entry name" value="ABC_TRANSPORTER_2"/>
    <property type="match status" value="2"/>
</dbReference>
<feature type="domain" description="ABC transporter" evidence="4">
    <location>
        <begin position="342"/>
        <end position="544"/>
    </location>
</feature>
<keyword evidence="2" id="KW-0547">Nucleotide-binding</keyword>
<accession>A0A934NGD4</accession>
<dbReference type="CDD" id="cd03221">
    <property type="entry name" value="ABCF_EF-3"/>
    <property type="match status" value="1"/>
</dbReference>
<dbReference type="FunFam" id="3.40.50.300:FF:000597">
    <property type="entry name" value="ABC transporter ATP-binding protein"/>
    <property type="match status" value="1"/>
</dbReference>
<evidence type="ECO:0000256" key="1">
    <source>
        <dbReference type="ARBA" id="ARBA00022737"/>
    </source>
</evidence>
<evidence type="ECO:0000313" key="6">
    <source>
        <dbReference type="Proteomes" id="UP000614410"/>
    </source>
</evidence>
<dbReference type="PANTHER" id="PTHR19211">
    <property type="entry name" value="ATP-BINDING TRANSPORT PROTEIN-RELATED"/>
    <property type="match status" value="1"/>
</dbReference>
<dbReference type="InterPro" id="IPR027417">
    <property type="entry name" value="P-loop_NTPase"/>
</dbReference>
<name>A0A934NGD4_9BACT</name>
<dbReference type="Gene3D" id="3.40.50.300">
    <property type="entry name" value="P-loop containing nucleotide triphosphate hydrolases"/>
    <property type="match status" value="2"/>
</dbReference>
<dbReference type="FunFam" id="3.40.50.300:FF:000011">
    <property type="entry name" value="Putative ABC transporter ATP-binding component"/>
    <property type="match status" value="1"/>
</dbReference>
<dbReference type="PROSITE" id="PS00211">
    <property type="entry name" value="ABC_TRANSPORTER_1"/>
    <property type="match status" value="2"/>
</dbReference>
<evidence type="ECO:0000259" key="4">
    <source>
        <dbReference type="PROSITE" id="PS50893"/>
    </source>
</evidence>
<feature type="domain" description="ABC transporter" evidence="4">
    <location>
        <begin position="15"/>
        <end position="270"/>
    </location>
</feature>
<keyword evidence="1" id="KW-0677">Repeat</keyword>
<reference evidence="5 6" key="1">
    <citation type="submission" date="2020-10" db="EMBL/GenBank/DDBJ databases">
        <title>Ca. Dormibacterota MAGs.</title>
        <authorList>
            <person name="Montgomery K."/>
        </authorList>
    </citation>
    <scope>NUCLEOTIDE SEQUENCE [LARGE SCALE GENOMIC DNA]</scope>
    <source>
        <strain evidence="5">Mitchell_Peninsula_5</strain>
    </source>
</reference>
<dbReference type="Pfam" id="PF12848">
    <property type="entry name" value="ABC_tran_Xtn"/>
    <property type="match status" value="1"/>
</dbReference>
<dbReference type="InterPro" id="IPR017871">
    <property type="entry name" value="ABC_transporter-like_CS"/>
</dbReference>
<dbReference type="AlphaFoldDB" id="A0A934NGD4"/>
<keyword evidence="3 5" id="KW-0067">ATP-binding</keyword>
<dbReference type="Proteomes" id="UP000614410">
    <property type="component" value="Unassembled WGS sequence"/>
</dbReference>
<evidence type="ECO:0000313" key="5">
    <source>
        <dbReference type="EMBL" id="MBJ7609171.1"/>
    </source>
</evidence>
<sequence length="548" mass="59455">MSVPTPIPSGRPLVLTLTSARVEIGARTLLKDTSLLIKQGEKVALVGANGMGKTTLLRSIAGDHTLTAGSVMVPNRTGYLRQETPRLDATDGQTALDYLMESSPLTAMHREMDRLTAAMSATTGAELDMAIEQYGELQDRFAQGGGYELEATAEQIANGVGLDDETLLTPVAALSGGQRRKLDLAGLLLAGGDLFILDEPTNHLDVSAKRWVMNFLGQTEATVLVVSHDLKLMDSSFDRVLALENAQIDSYKGTYSDFVRQRAESAAQRAHQARSLGREASRLTETKKVFSKGNATHAAKRRALQRRIDALTERMKDHAPPVQRRQLRVRFPEPERAGDQVLDVTGLSKAFDAHQVFSGVELNLRRGDMLLLVGVNGAGKTTLLRCLAGRETPDCGSVRIGANVKVGYYAQEHEDILPMVSVLDNLRSSVPDASEGELRGVLGHFGLVGDVAAQRAGTLSGGEKTKLALARLMVARANLLLLDEPTNNLDPQSVEALLAALQHYEGTVVLVSHDAEFVSQLAPERILLLPESQVTYFDEKILEMIPQR</sequence>
<dbReference type="InterPro" id="IPR003439">
    <property type="entry name" value="ABC_transporter-like_ATP-bd"/>
</dbReference>
<dbReference type="InterPro" id="IPR050611">
    <property type="entry name" value="ABCF"/>
</dbReference>
<gene>
    <name evidence="5" type="ORF">JF887_07030</name>
</gene>
<dbReference type="Pfam" id="PF00005">
    <property type="entry name" value="ABC_tran"/>
    <property type="match status" value="2"/>
</dbReference>
<proteinExistence type="predicted"/>
<dbReference type="GO" id="GO:0016887">
    <property type="term" value="F:ATP hydrolysis activity"/>
    <property type="evidence" value="ECO:0007669"/>
    <property type="project" value="InterPro"/>
</dbReference>
<protein>
    <submittedName>
        <fullName evidence="5">ABC-F family ATP-binding cassette domain-containing protein</fullName>
    </submittedName>
</protein>
<organism evidence="5 6">
    <name type="scientific">Candidatus Amunia macphersoniae</name>
    <dbReference type="NCBI Taxonomy" id="3127014"/>
    <lineage>
        <taxon>Bacteria</taxon>
        <taxon>Bacillati</taxon>
        <taxon>Candidatus Dormiibacterota</taxon>
        <taxon>Candidatus Dormibacteria</taxon>
        <taxon>Candidatus Aeolococcales</taxon>
        <taxon>Candidatus Aeolococcaceae</taxon>
        <taxon>Candidatus Amunia</taxon>
    </lineage>
</organism>